<dbReference type="RefSeq" id="WP_330437409.1">
    <property type="nucleotide sequence ID" value="NZ_JAZDUF010000013.1"/>
</dbReference>
<evidence type="ECO:0000259" key="1">
    <source>
        <dbReference type="Pfam" id="PF08501"/>
    </source>
</evidence>
<accession>A0ABU7MLM5</accession>
<dbReference type="InterPro" id="IPR013708">
    <property type="entry name" value="Shikimate_DH-bd_N"/>
</dbReference>
<comment type="caution">
    <text evidence="2">The sequence shown here is derived from an EMBL/GenBank/DDBJ whole genome shotgun (WGS) entry which is preliminary data.</text>
</comment>
<dbReference type="NCBIfam" id="NF009202">
    <property type="entry name" value="PRK12550.1"/>
    <property type="match status" value="1"/>
</dbReference>
<dbReference type="SUPFAM" id="SSF51735">
    <property type="entry name" value="NAD(P)-binding Rossmann-fold domains"/>
    <property type="match status" value="1"/>
</dbReference>
<protein>
    <submittedName>
        <fullName evidence="2">Shikimate 5-dehydrogenase</fullName>
    </submittedName>
</protein>
<dbReference type="SUPFAM" id="SSF53223">
    <property type="entry name" value="Aminoacid dehydrogenase-like, N-terminal domain"/>
    <property type="match status" value="1"/>
</dbReference>
<feature type="domain" description="Shikimate dehydrogenase substrate binding N-terminal" evidence="1">
    <location>
        <begin position="24"/>
        <end position="92"/>
    </location>
</feature>
<organism evidence="2 3">
    <name type="scientific">Gordonia sesuvii</name>
    <dbReference type="NCBI Taxonomy" id="3116777"/>
    <lineage>
        <taxon>Bacteria</taxon>
        <taxon>Bacillati</taxon>
        <taxon>Actinomycetota</taxon>
        <taxon>Actinomycetes</taxon>
        <taxon>Mycobacteriales</taxon>
        <taxon>Gordoniaceae</taxon>
        <taxon>Gordonia</taxon>
    </lineage>
</organism>
<dbReference type="Gene3D" id="3.40.50.720">
    <property type="entry name" value="NAD(P)-binding Rossmann-like Domain"/>
    <property type="match status" value="1"/>
</dbReference>
<dbReference type="PANTHER" id="PTHR21089:SF9">
    <property type="entry name" value="SHIKIMATE DEHYDROGENASE-LIKE PROTEIN HI_0607"/>
    <property type="match status" value="1"/>
</dbReference>
<gene>
    <name evidence="2" type="ORF">VZC37_24570</name>
</gene>
<name>A0ABU7MLM5_9ACTN</name>
<dbReference type="InterPro" id="IPR036291">
    <property type="entry name" value="NAD(P)-bd_dom_sf"/>
</dbReference>
<evidence type="ECO:0000313" key="2">
    <source>
        <dbReference type="EMBL" id="MEE3853531.1"/>
    </source>
</evidence>
<evidence type="ECO:0000313" key="3">
    <source>
        <dbReference type="Proteomes" id="UP001347146"/>
    </source>
</evidence>
<keyword evidence="3" id="KW-1185">Reference proteome</keyword>
<proteinExistence type="predicted"/>
<dbReference type="NCBIfam" id="NF001319">
    <property type="entry name" value="PRK00258.3-3"/>
    <property type="match status" value="1"/>
</dbReference>
<dbReference type="Pfam" id="PF08501">
    <property type="entry name" value="Shikimate_dh_N"/>
    <property type="match status" value="1"/>
</dbReference>
<dbReference type="CDD" id="cd01065">
    <property type="entry name" value="NAD_bind_Shikimate_DH"/>
    <property type="match status" value="1"/>
</dbReference>
<dbReference type="InterPro" id="IPR046346">
    <property type="entry name" value="Aminoacid_DH-like_N_sf"/>
</dbReference>
<reference evidence="2 3" key="1">
    <citation type="submission" date="2024-01" db="EMBL/GenBank/DDBJ databases">
        <title>Draft genome sequence of Gordonia sp. LSe1-13.</title>
        <authorList>
            <person name="Suphannarot A."/>
            <person name="Mingma R."/>
        </authorList>
    </citation>
    <scope>NUCLEOTIDE SEQUENCE [LARGE SCALE GENOMIC DNA]</scope>
    <source>
        <strain evidence="2 3">LSe1-13</strain>
    </source>
</reference>
<dbReference type="InterPro" id="IPR022893">
    <property type="entry name" value="Shikimate_DH_fam"/>
</dbReference>
<dbReference type="EMBL" id="JAZDUF010000013">
    <property type="protein sequence ID" value="MEE3853531.1"/>
    <property type="molecule type" value="Genomic_DNA"/>
</dbReference>
<dbReference type="Proteomes" id="UP001347146">
    <property type="component" value="Unassembled WGS sequence"/>
</dbReference>
<sequence length="275" mass="29245">MPILNKDMTLCISLAARPSNIGTRFHNYLYDELGLNFVYKAFTTDDIEGAIRGVRALGIRGCSVSMPFKEAVIPLVDEMEESASAIESVNTIVNDDGRLTASNTDYEAVAALIATHELDNAASVAIRGSGGMAKAVVAAFRGAGFDDVTVIARNEMAGAALAEKYGYTHVTGDPEPGTSVLVNVTPLGMRGADEDALSFDDAQVDAAEVVFDVVAFPAETPLIRVGREMDKRVITGAEVIALQAARQFERYTGVVITPEQVARASEFSRDVPPGP</sequence>
<dbReference type="PANTHER" id="PTHR21089">
    <property type="entry name" value="SHIKIMATE DEHYDROGENASE"/>
    <property type="match status" value="1"/>
</dbReference>
<dbReference type="Gene3D" id="3.40.50.10860">
    <property type="entry name" value="Leucine Dehydrogenase, chain A, domain 1"/>
    <property type="match status" value="1"/>
</dbReference>